<proteinExistence type="predicted"/>
<dbReference type="InterPro" id="IPR011095">
    <property type="entry name" value="Dala_Dala_lig_C"/>
</dbReference>
<dbReference type="SUPFAM" id="SSF56059">
    <property type="entry name" value="Glutathione synthetase ATP-binding domain-like"/>
    <property type="match status" value="1"/>
</dbReference>
<evidence type="ECO:0000256" key="4">
    <source>
        <dbReference type="ARBA" id="ARBA00023316"/>
    </source>
</evidence>
<comment type="caution">
    <text evidence="7">The sequence shown here is derived from an EMBL/GenBank/DDBJ whole genome shotgun (WGS) entry which is preliminary data.</text>
</comment>
<feature type="domain" description="ATP-grasp" evidence="6">
    <location>
        <begin position="107"/>
        <end position="306"/>
    </location>
</feature>
<accession>A0A2A7ACZ5</accession>
<protein>
    <submittedName>
        <fullName evidence="7">Carbamoyl-phosphate-synthetase</fullName>
    </submittedName>
</protein>
<keyword evidence="2 5" id="KW-0547">Nucleotide-binding</keyword>
<keyword evidence="4" id="KW-0961">Cell wall biogenesis/degradation</keyword>
<evidence type="ECO:0000259" key="6">
    <source>
        <dbReference type="PROSITE" id="PS50975"/>
    </source>
</evidence>
<evidence type="ECO:0000313" key="8">
    <source>
        <dbReference type="Proteomes" id="UP000220157"/>
    </source>
</evidence>
<dbReference type="GO" id="GO:0046872">
    <property type="term" value="F:metal ion binding"/>
    <property type="evidence" value="ECO:0007669"/>
    <property type="project" value="InterPro"/>
</dbReference>
<name>A0A2A7ACZ5_9FIRM</name>
<gene>
    <name evidence="7" type="ORF">CGS56_01075</name>
</gene>
<dbReference type="InterPro" id="IPR052032">
    <property type="entry name" value="ATP-dep_AA_Ligase"/>
</dbReference>
<keyword evidence="3 5" id="KW-0067">ATP-binding</keyword>
<dbReference type="GO" id="GO:0008716">
    <property type="term" value="F:D-alanine-D-alanine ligase activity"/>
    <property type="evidence" value="ECO:0007669"/>
    <property type="project" value="InterPro"/>
</dbReference>
<dbReference type="Gene3D" id="3.30.470.20">
    <property type="entry name" value="ATP-grasp fold, B domain"/>
    <property type="match status" value="1"/>
</dbReference>
<dbReference type="InterPro" id="IPR016185">
    <property type="entry name" value="PreATP-grasp_dom_sf"/>
</dbReference>
<dbReference type="Proteomes" id="UP000220157">
    <property type="component" value="Unassembled WGS sequence"/>
</dbReference>
<dbReference type="InterPro" id="IPR011761">
    <property type="entry name" value="ATP-grasp"/>
</dbReference>
<dbReference type="Pfam" id="PF07478">
    <property type="entry name" value="Dala_Dala_lig_C"/>
    <property type="match status" value="1"/>
</dbReference>
<evidence type="ECO:0000256" key="3">
    <source>
        <dbReference type="ARBA" id="ARBA00022840"/>
    </source>
</evidence>
<dbReference type="PANTHER" id="PTHR43585:SF2">
    <property type="entry name" value="ATP-GRASP ENZYME FSQD"/>
    <property type="match status" value="1"/>
</dbReference>
<evidence type="ECO:0000256" key="2">
    <source>
        <dbReference type="ARBA" id="ARBA00022741"/>
    </source>
</evidence>
<reference evidence="7 8" key="1">
    <citation type="journal article" date="2017" name="Front. Microbiol.">
        <title>New Insights into the Diversity of the Genus Faecalibacterium.</title>
        <authorList>
            <person name="Benevides L."/>
            <person name="Burman S."/>
            <person name="Martin R."/>
            <person name="Robert V."/>
            <person name="Thomas M."/>
            <person name="Miquel S."/>
            <person name="Chain F."/>
            <person name="Sokol H."/>
            <person name="Bermudez-Humaran L.G."/>
            <person name="Morrison M."/>
            <person name="Langella P."/>
            <person name="Azevedo V.A."/>
            <person name="Chatel J.M."/>
            <person name="Soares S."/>
        </authorList>
    </citation>
    <scope>NUCLEOTIDE SEQUENCE [LARGE SCALE GENOMIC DNA]</scope>
    <source>
        <strain evidence="7 8">CNCM I 4573</strain>
    </source>
</reference>
<sequence>MKKILLLGGSAQQVIAIETAKKLGYYTVLCDFLTDNPGQYVADKFYLVSTTDMDAVLDVAQKEKVDGVLAYASDPAAPTAAYVAERLGLPGSPFKSVEILCNKDAFRAFLKENGFCTPEAKGYTDTRDALADIKKGTFKYPIIVKPVDSSGSKGVSRIDRVERAEEFLEYAMSYSRGHRIIVEEFVEKYGYQIAGDGLSVDGKLVFRYFANDHFDERCKNPFVPVAASFPYNMPDNVQNKIHATIQRLLTLLGMRTSTYNFDMRIDKDYNVYLMEVAPRDGGNYIPQAIRYATGVDLVECSVKAAMGEKIDIPAQIQPKGFWAYYAVHSLKDGILKQVVIDSEVEKKHVAENHLIVKPGDEIHSFIGANSTLGILVMKFDTLEQMLDMIEHADKWIQIEYK</sequence>
<dbReference type="PANTHER" id="PTHR43585">
    <property type="entry name" value="FUMIPYRROLE BIOSYNTHESIS PROTEIN C"/>
    <property type="match status" value="1"/>
</dbReference>
<dbReference type="Gene3D" id="3.30.1490.20">
    <property type="entry name" value="ATP-grasp fold, A domain"/>
    <property type="match status" value="1"/>
</dbReference>
<dbReference type="AlphaFoldDB" id="A0A2A7ACZ5"/>
<dbReference type="RefSeq" id="WP_097784765.1">
    <property type="nucleotide sequence ID" value="NZ_JBBNHN010000003.1"/>
</dbReference>
<organism evidence="7 8">
    <name type="scientific">Faecalibacterium prausnitzii</name>
    <dbReference type="NCBI Taxonomy" id="853"/>
    <lineage>
        <taxon>Bacteria</taxon>
        <taxon>Bacillati</taxon>
        <taxon>Bacillota</taxon>
        <taxon>Clostridia</taxon>
        <taxon>Eubacteriales</taxon>
        <taxon>Oscillospiraceae</taxon>
        <taxon>Faecalibacterium</taxon>
    </lineage>
</organism>
<dbReference type="GO" id="GO:0071555">
    <property type="term" value="P:cell wall organization"/>
    <property type="evidence" value="ECO:0007669"/>
    <property type="project" value="UniProtKB-KW"/>
</dbReference>
<dbReference type="GO" id="GO:0005524">
    <property type="term" value="F:ATP binding"/>
    <property type="evidence" value="ECO:0007669"/>
    <property type="project" value="UniProtKB-UniRule"/>
</dbReference>
<keyword evidence="1" id="KW-0436">Ligase</keyword>
<evidence type="ECO:0000256" key="1">
    <source>
        <dbReference type="ARBA" id="ARBA00022598"/>
    </source>
</evidence>
<evidence type="ECO:0000313" key="7">
    <source>
        <dbReference type="EMBL" id="PDX77016.1"/>
    </source>
</evidence>
<evidence type="ECO:0000256" key="5">
    <source>
        <dbReference type="PROSITE-ProRule" id="PRU00409"/>
    </source>
</evidence>
<dbReference type="EMBL" id="NMTW01000007">
    <property type="protein sequence ID" value="PDX77016.1"/>
    <property type="molecule type" value="Genomic_DNA"/>
</dbReference>
<dbReference type="Gene3D" id="3.40.50.20">
    <property type="match status" value="1"/>
</dbReference>
<dbReference type="InterPro" id="IPR013815">
    <property type="entry name" value="ATP_grasp_subdomain_1"/>
</dbReference>
<dbReference type="PROSITE" id="PS50975">
    <property type="entry name" value="ATP_GRASP"/>
    <property type="match status" value="1"/>
</dbReference>
<dbReference type="SUPFAM" id="SSF52440">
    <property type="entry name" value="PreATP-grasp domain"/>
    <property type="match status" value="1"/>
</dbReference>